<keyword evidence="1" id="KW-0472">Membrane</keyword>
<dbReference type="EMBL" id="JACCCW010000002">
    <property type="protein sequence ID" value="NYF79592.1"/>
    <property type="molecule type" value="Genomic_DNA"/>
</dbReference>
<comment type="caution">
    <text evidence="3">The sequence shown here is derived from an EMBL/GenBank/DDBJ whole genome shotgun (WGS) entry which is preliminary data.</text>
</comment>
<sequence length="385" mass="42354">MPKIQTLQSLRAIAALLVVFDHTSLPSAGHGLSARVPYFASFIGMQGVAIFFIISGFIMTYTANSPDDAAPRASLAKNFAIRRIVRVVPLYWFFTLLAAGGILLAGLGKLMPVSYVLKSLFFIPYVGKFGPLLLMLPIVPMGWTLNYEMVFYALFTAALLLPYRFRIPALVATLAAIVTIGAGFYPLLSGTSPHSEGEFLTRPIILLFGVGAALGWLRLKRPDFTLKVVGLPWVVPLLAINAIIANPRTETFPLRSNAIYWLIDLAIVALCIFGRPVRLSWLETLGNASYSLYLVHLIPVAVCYILWKLLHFPAPIVFTVVCLVVSAATSLATYRWLERPLTRTFARLLERPRTRAITIAAPVLEPALEPITEPVVTTELFSPGI</sequence>
<dbReference type="GO" id="GO:0016020">
    <property type="term" value="C:membrane"/>
    <property type="evidence" value="ECO:0007669"/>
    <property type="project" value="TreeGrafter"/>
</dbReference>
<organism evidence="3 4">
    <name type="scientific">Granulicella arctica</name>
    <dbReference type="NCBI Taxonomy" id="940613"/>
    <lineage>
        <taxon>Bacteria</taxon>
        <taxon>Pseudomonadati</taxon>
        <taxon>Acidobacteriota</taxon>
        <taxon>Terriglobia</taxon>
        <taxon>Terriglobales</taxon>
        <taxon>Acidobacteriaceae</taxon>
        <taxon>Granulicella</taxon>
    </lineage>
</organism>
<keyword evidence="1" id="KW-1133">Transmembrane helix</keyword>
<dbReference type="RefSeq" id="WP_179490357.1">
    <property type="nucleotide sequence ID" value="NZ_JACCCW010000002.1"/>
</dbReference>
<feature type="transmembrane region" description="Helical" evidence="1">
    <location>
        <begin position="167"/>
        <end position="187"/>
    </location>
</feature>
<evidence type="ECO:0000259" key="2">
    <source>
        <dbReference type="Pfam" id="PF01757"/>
    </source>
</evidence>
<dbReference type="AlphaFoldDB" id="A0A7Y9PGU5"/>
<feature type="transmembrane region" description="Helical" evidence="1">
    <location>
        <begin position="84"/>
        <end position="111"/>
    </location>
</feature>
<keyword evidence="1" id="KW-0812">Transmembrane</keyword>
<reference evidence="3 4" key="1">
    <citation type="submission" date="2020-07" db="EMBL/GenBank/DDBJ databases">
        <title>Genomic Encyclopedia of Type Strains, Phase IV (KMG-V): Genome sequencing to study the core and pangenomes of soil and plant-associated prokaryotes.</title>
        <authorList>
            <person name="Whitman W."/>
        </authorList>
    </citation>
    <scope>NUCLEOTIDE SEQUENCE [LARGE SCALE GENOMIC DNA]</scope>
    <source>
        <strain evidence="3 4">X4EP2</strain>
    </source>
</reference>
<dbReference type="Pfam" id="PF01757">
    <property type="entry name" value="Acyl_transf_3"/>
    <property type="match status" value="1"/>
</dbReference>
<dbReference type="Proteomes" id="UP000589520">
    <property type="component" value="Unassembled WGS sequence"/>
</dbReference>
<evidence type="ECO:0000313" key="3">
    <source>
        <dbReference type="EMBL" id="NYF79592.1"/>
    </source>
</evidence>
<feature type="transmembrane region" description="Helical" evidence="1">
    <location>
        <begin position="224"/>
        <end position="246"/>
    </location>
</feature>
<feature type="transmembrane region" description="Helical" evidence="1">
    <location>
        <begin position="199"/>
        <end position="217"/>
    </location>
</feature>
<dbReference type="PANTHER" id="PTHR23028:SF131">
    <property type="entry name" value="BLR2367 PROTEIN"/>
    <property type="match status" value="1"/>
</dbReference>
<gene>
    <name evidence="3" type="ORF">HDF17_001912</name>
</gene>
<name>A0A7Y9PGU5_9BACT</name>
<evidence type="ECO:0000256" key="1">
    <source>
        <dbReference type="SAM" id="Phobius"/>
    </source>
</evidence>
<dbReference type="GO" id="GO:0000271">
    <property type="term" value="P:polysaccharide biosynthetic process"/>
    <property type="evidence" value="ECO:0007669"/>
    <property type="project" value="TreeGrafter"/>
</dbReference>
<dbReference type="InterPro" id="IPR050879">
    <property type="entry name" value="Acyltransferase_3"/>
</dbReference>
<proteinExistence type="predicted"/>
<keyword evidence="4" id="KW-1185">Reference proteome</keyword>
<protein>
    <submittedName>
        <fullName evidence="3">Peptidoglycan/LPS O-acetylase OafA/YrhL</fullName>
    </submittedName>
</protein>
<dbReference type="InterPro" id="IPR002656">
    <property type="entry name" value="Acyl_transf_3_dom"/>
</dbReference>
<feature type="transmembrane region" description="Helical" evidence="1">
    <location>
        <begin position="316"/>
        <end position="337"/>
    </location>
</feature>
<feature type="domain" description="Acyltransferase 3" evidence="2">
    <location>
        <begin position="7"/>
        <end position="334"/>
    </location>
</feature>
<dbReference type="PANTHER" id="PTHR23028">
    <property type="entry name" value="ACETYLTRANSFERASE"/>
    <property type="match status" value="1"/>
</dbReference>
<accession>A0A7Y9PGU5</accession>
<dbReference type="GO" id="GO:0016747">
    <property type="term" value="F:acyltransferase activity, transferring groups other than amino-acyl groups"/>
    <property type="evidence" value="ECO:0007669"/>
    <property type="project" value="InterPro"/>
</dbReference>
<feature type="transmembrane region" description="Helical" evidence="1">
    <location>
        <begin position="258"/>
        <end position="278"/>
    </location>
</feature>
<feature type="transmembrane region" description="Helical" evidence="1">
    <location>
        <begin position="131"/>
        <end position="155"/>
    </location>
</feature>
<feature type="transmembrane region" description="Helical" evidence="1">
    <location>
        <begin position="290"/>
        <end position="310"/>
    </location>
</feature>
<feature type="transmembrane region" description="Helical" evidence="1">
    <location>
        <begin position="38"/>
        <end position="63"/>
    </location>
</feature>
<evidence type="ECO:0000313" key="4">
    <source>
        <dbReference type="Proteomes" id="UP000589520"/>
    </source>
</evidence>